<name>A0A396I2H4_MEDTR</name>
<keyword evidence="1" id="KW-0812">Transmembrane</keyword>
<feature type="domain" description="Late nodulin" evidence="2">
    <location>
        <begin position="21"/>
        <end position="77"/>
    </location>
</feature>
<sequence length="82" mass="9623">MIHYKETNSFTIISVQIVKNMVKTPKLVYVLILFLSICFSITISNSSFGRIVYWNCKTDKDCKQHRGFNFRCRSGNCIPIRR</sequence>
<dbReference type="Pfam" id="PF07127">
    <property type="entry name" value="Nodulin_late"/>
    <property type="match status" value="1"/>
</dbReference>
<keyword evidence="1" id="KW-0472">Membrane</keyword>
<dbReference type="InterPro" id="IPR009810">
    <property type="entry name" value="Nodulin_late_dom"/>
</dbReference>
<dbReference type="GO" id="GO:0046872">
    <property type="term" value="F:metal ion binding"/>
    <property type="evidence" value="ECO:0007669"/>
    <property type="project" value="InterPro"/>
</dbReference>
<dbReference type="AlphaFoldDB" id="A0A396I2H4"/>
<dbReference type="EMBL" id="PSQE01000004">
    <property type="protein sequence ID" value="RHN58933.1"/>
    <property type="molecule type" value="Genomic_DNA"/>
</dbReference>
<dbReference type="Proteomes" id="UP000265566">
    <property type="component" value="Chromosome 4"/>
</dbReference>
<evidence type="ECO:0000259" key="2">
    <source>
        <dbReference type="Pfam" id="PF07127"/>
    </source>
</evidence>
<evidence type="ECO:0000313" key="3">
    <source>
        <dbReference type="EMBL" id="RHN58933.1"/>
    </source>
</evidence>
<evidence type="ECO:0000313" key="4">
    <source>
        <dbReference type="Proteomes" id="UP000265566"/>
    </source>
</evidence>
<keyword evidence="1" id="KW-1133">Transmembrane helix</keyword>
<organism evidence="3 4">
    <name type="scientific">Medicago truncatula</name>
    <name type="common">Barrel medic</name>
    <name type="synonym">Medicago tribuloides</name>
    <dbReference type="NCBI Taxonomy" id="3880"/>
    <lineage>
        <taxon>Eukaryota</taxon>
        <taxon>Viridiplantae</taxon>
        <taxon>Streptophyta</taxon>
        <taxon>Embryophyta</taxon>
        <taxon>Tracheophyta</taxon>
        <taxon>Spermatophyta</taxon>
        <taxon>Magnoliopsida</taxon>
        <taxon>eudicotyledons</taxon>
        <taxon>Gunneridae</taxon>
        <taxon>Pentapetalae</taxon>
        <taxon>rosids</taxon>
        <taxon>fabids</taxon>
        <taxon>Fabales</taxon>
        <taxon>Fabaceae</taxon>
        <taxon>Papilionoideae</taxon>
        <taxon>50 kb inversion clade</taxon>
        <taxon>NPAAA clade</taxon>
        <taxon>Hologalegina</taxon>
        <taxon>IRL clade</taxon>
        <taxon>Trifolieae</taxon>
        <taxon>Medicago</taxon>
    </lineage>
</organism>
<comment type="caution">
    <text evidence="3">The sequence shown here is derived from an EMBL/GenBank/DDBJ whole genome shotgun (WGS) entry which is preliminary data.</text>
</comment>
<dbReference type="Gramene" id="rna20890">
    <property type="protein sequence ID" value="RHN58933.1"/>
    <property type="gene ID" value="gene20890"/>
</dbReference>
<protein>
    <submittedName>
        <fullName evidence="3">Putative Late nodulin</fullName>
    </submittedName>
</protein>
<evidence type="ECO:0000256" key="1">
    <source>
        <dbReference type="SAM" id="Phobius"/>
    </source>
</evidence>
<reference evidence="4" key="1">
    <citation type="journal article" date="2018" name="Nat. Plants">
        <title>Whole-genome landscape of Medicago truncatula symbiotic genes.</title>
        <authorList>
            <person name="Pecrix Y."/>
            <person name="Staton S.E."/>
            <person name="Sallet E."/>
            <person name="Lelandais-Briere C."/>
            <person name="Moreau S."/>
            <person name="Carrere S."/>
            <person name="Blein T."/>
            <person name="Jardinaud M.F."/>
            <person name="Latrasse D."/>
            <person name="Zouine M."/>
            <person name="Zahm M."/>
            <person name="Kreplak J."/>
            <person name="Mayjonade B."/>
            <person name="Satge C."/>
            <person name="Perez M."/>
            <person name="Cauet S."/>
            <person name="Marande W."/>
            <person name="Chantry-Darmon C."/>
            <person name="Lopez-Roques C."/>
            <person name="Bouchez O."/>
            <person name="Berard A."/>
            <person name="Debelle F."/>
            <person name="Munos S."/>
            <person name="Bendahmane A."/>
            <person name="Berges H."/>
            <person name="Niebel A."/>
            <person name="Buitink J."/>
            <person name="Frugier F."/>
            <person name="Benhamed M."/>
            <person name="Crespi M."/>
            <person name="Gouzy J."/>
            <person name="Gamas P."/>
        </authorList>
    </citation>
    <scope>NUCLEOTIDE SEQUENCE [LARGE SCALE GENOMIC DNA]</scope>
    <source>
        <strain evidence="4">cv. Jemalong A17</strain>
    </source>
</reference>
<gene>
    <name evidence="3" type="ORF">MtrunA17_Chr4g0007721</name>
</gene>
<proteinExistence type="predicted"/>
<feature type="transmembrane region" description="Helical" evidence="1">
    <location>
        <begin position="27"/>
        <end position="48"/>
    </location>
</feature>
<accession>A0A396I2H4</accession>